<dbReference type="EnsemblProtists" id="EKX38293">
    <property type="protein sequence ID" value="EKX38293"/>
    <property type="gene ID" value="GUITHDRAFT_144400"/>
</dbReference>
<organism evidence="2">
    <name type="scientific">Guillardia theta (strain CCMP2712)</name>
    <name type="common">Cryptophyte</name>
    <dbReference type="NCBI Taxonomy" id="905079"/>
    <lineage>
        <taxon>Eukaryota</taxon>
        <taxon>Cryptophyceae</taxon>
        <taxon>Pyrenomonadales</taxon>
        <taxon>Geminigeraceae</taxon>
        <taxon>Guillardia</taxon>
    </lineage>
</organism>
<dbReference type="PaxDb" id="55529-EKX38293"/>
<keyword evidence="1" id="KW-0812">Transmembrane</keyword>
<evidence type="ECO:0000313" key="2">
    <source>
        <dbReference type="EMBL" id="EKX38293.1"/>
    </source>
</evidence>
<keyword evidence="1" id="KW-0472">Membrane</keyword>
<evidence type="ECO:0000313" key="3">
    <source>
        <dbReference type="EnsemblProtists" id="EKX38293"/>
    </source>
</evidence>
<evidence type="ECO:0000313" key="4">
    <source>
        <dbReference type="Proteomes" id="UP000011087"/>
    </source>
</evidence>
<dbReference type="RefSeq" id="XP_005825273.1">
    <property type="nucleotide sequence ID" value="XM_005825216.1"/>
</dbReference>
<dbReference type="GeneID" id="17294956"/>
<keyword evidence="4" id="KW-1185">Reference proteome</keyword>
<feature type="transmembrane region" description="Helical" evidence="1">
    <location>
        <begin position="34"/>
        <end position="57"/>
    </location>
</feature>
<sequence length="194" mass="20637">MNEHCPAQPHPEAERRAVLDGNPGWQHSESMQRLLCVGVGLICASMVFSTLMVWRTLFELSWGPFKASLLSLEGSSIPLASVSITLAVASIVDAALAARWTRPGSKEHITPLTPRLCAILVIGFLLAGAISVPPLCRAALKDMMNSDSMIIGGVGSPQGLSPNLLWKRAGQNESAELNLSSLSSSNSSCLSEEK</sequence>
<reference evidence="3" key="3">
    <citation type="submission" date="2015-06" db="UniProtKB">
        <authorList>
            <consortium name="EnsemblProtists"/>
        </authorList>
    </citation>
    <scope>IDENTIFICATION</scope>
</reference>
<reference evidence="4" key="2">
    <citation type="submission" date="2012-11" db="EMBL/GenBank/DDBJ databases">
        <authorList>
            <person name="Kuo A."/>
            <person name="Curtis B.A."/>
            <person name="Tanifuji G."/>
            <person name="Burki F."/>
            <person name="Gruber A."/>
            <person name="Irimia M."/>
            <person name="Maruyama S."/>
            <person name="Arias M.C."/>
            <person name="Ball S.G."/>
            <person name="Gile G.H."/>
            <person name="Hirakawa Y."/>
            <person name="Hopkins J.F."/>
            <person name="Rensing S.A."/>
            <person name="Schmutz J."/>
            <person name="Symeonidi A."/>
            <person name="Elias M."/>
            <person name="Eveleigh R.J."/>
            <person name="Herman E.K."/>
            <person name="Klute M.J."/>
            <person name="Nakayama T."/>
            <person name="Obornik M."/>
            <person name="Reyes-Prieto A."/>
            <person name="Armbrust E.V."/>
            <person name="Aves S.J."/>
            <person name="Beiko R.G."/>
            <person name="Coutinho P."/>
            <person name="Dacks J.B."/>
            <person name="Durnford D.G."/>
            <person name="Fast N.M."/>
            <person name="Green B.R."/>
            <person name="Grisdale C."/>
            <person name="Hempe F."/>
            <person name="Henrissat B."/>
            <person name="Hoppner M.P."/>
            <person name="Ishida K.-I."/>
            <person name="Kim E."/>
            <person name="Koreny L."/>
            <person name="Kroth P.G."/>
            <person name="Liu Y."/>
            <person name="Malik S.-B."/>
            <person name="Maier U.G."/>
            <person name="McRose D."/>
            <person name="Mock T."/>
            <person name="Neilson J.A."/>
            <person name="Onodera N.T."/>
            <person name="Poole A.M."/>
            <person name="Pritham E.J."/>
            <person name="Richards T.A."/>
            <person name="Rocap G."/>
            <person name="Roy S.W."/>
            <person name="Sarai C."/>
            <person name="Schaack S."/>
            <person name="Shirato S."/>
            <person name="Slamovits C.H."/>
            <person name="Spencer D.F."/>
            <person name="Suzuki S."/>
            <person name="Worden A.Z."/>
            <person name="Zauner S."/>
            <person name="Barry K."/>
            <person name="Bell C."/>
            <person name="Bharti A.K."/>
            <person name="Crow J.A."/>
            <person name="Grimwood J."/>
            <person name="Kramer R."/>
            <person name="Lindquist E."/>
            <person name="Lucas S."/>
            <person name="Salamov A."/>
            <person name="McFadden G.I."/>
            <person name="Lane C.E."/>
            <person name="Keeling P.J."/>
            <person name="Gray M.W."/>
            <person name="Grigoriev I.V."/>
            <person name="Archibald J.M."/>
        </authorList>
    </citation>
    <scope>NUCLEOTIDE SEQUENCE</scope>
    <source>
        <strain evidence="4">CCMP2712</strain>
    </source>
</reference>
<dbReference type="AlphaFoldDB" id="L1IPX7"/>
<dbReference type="HOGENOM" id="CLU_1404925_0_0_1"/>
<feature type="transmembrane region" description="Helical" evidence="1">
    <location>
        <begin position="77"/>
        <end position="96"/>
    </location>
</feature>
<protein>
    <submittedName>
        <fullName evidence="2 3">Uncharacterized protein</fullName>
    </submittedName>
</protein>
<proteinExistence type="predicted"/>
<gene>
    <name evidence="2" type="ORF">GUITHDRAFT_144400</name>
</gene>
<dbReference type="KEGG" id="gtt:GUITHDRAFT_144400"/>
<reference evidence="2 4" key="1">
    <citation type="journal article" date="2012" name="Nature">
        <title>Algal genomes reveal evolutionary mosaicism and the fate of nucleomorphs.</title>
        <authorList>
            <consortium name="DOE Joint Genome Institute"/>
            <person name="Curtis B.A."/>
            <person name="Tanifuji G."/>
            <person name="Burki F."/>
            <person name="Gruber A."/>
            <person name="Irimia M."/>
            <person name="Maruyama S."/>
            <person name="Arias M.C."/>
            <person name="Ball S.G."/>
            <person name="Gile G.H."/>
            <person name="Hirakawa Y."/>
            <person name="Hopkins J.F."/>
            <person name="Kuo A."/>
            <person name="Rensing S.A."/>
            <person name="Schmutz J."/>
            <person name="Symeonidi A."/>
            <person name="Elias M."/>
            <person name="Eveleigh R.J."/>
            <person name="Herman E.K."/>
            <person name="Klute M.J."/>
            <person name="Nakayama T."/>
            <person name="Obornik M."/>
            <person name="Reyes-Prieto A."/>
            <person name="Armbrust E.V."/>
            <person name="Aves S.J."/>
            <person name="Beiko R.G."/>
            <person name="Coutinho P."/>
            <person name="Dacks J.B."/>
            <person name="Durnford D.G."/>
            <person name="Fast N.M."/>
            <person name="Green B.R."/>
            <person name="Grisdale C.J."/>
            <person name="Hempel F."/>
            <person name="Henrissat B."/>
            <person name="Hoppner M.P."/>
            <person name="Ishida K."/>
            <person name="Kim E."/>
            <person name="Koreny L."/>
            <person name="Kroth P.G."/>
            <person name="Liu Y."/>
            <person name="Malik S.B."/>
            <person name="Maier U.G."/>
            <person name="McRose D."/>
            <person name="Mock T."/>
            <person name="Neilson J.A."/>
            <person name="Onodera N.T."/>
            <person name="Poole A.M."/>
            <person name="Pritham E.J."/>
            <person name="Richards T.A."/>
            <person name="Rocap G."/>
            <person name="Roy S.W."/>
            <person name="Sarai C."/>
            <person name="Schaack S."/>
            <person name="Shirato S."/>
            <person name="Slamovits C.H."/>
            <person name="Spencer D.F."/>
            <person name="Suzuki S."/>
            <person name="Worden A.Z."/>
            <person name="Zauner S."/>
            <person name="Barry K."/>
            <person name="Bell C."/>
            <person name="Bharti A.K."/>
            <person name="Crow J.A."/>
            <person name="Grimwood J."/>
            <person name="Kramer R."/>
            <person name="Lindquist E."/>
            <person name="Lucas S."/>
            <person name="Salamov A."/>
            <person name="McFadden G.I."/>
            <person name="Lane C.E."/>
            <person name="Keeling P.J."/>
            <person name="Gray M.W."/>
            <person name="Grigoriev I.V."/>
            <person name="Archibald J.M."/>
        </authorList>
    </citation>
    <scope>NUCLEOTIDE SEQUENCE</scope>
    <source>
        <strain evidence="2 4">CCMP2712</strain>
    </source>
</reference>
<feature type="transmembrane region" description="Helical" evidence="1">
    <location>
        <begin position="116"/>
        <end position="135"/>
    </location>
</feature>
<evidence type="ECO:0000256" key="1">
    <source>
        <dbReference type="SAM" id="Phobius"/>
    </source>
</evidence>
<keyword evidence="1" id="KW-1133">Transmembrane helix</keyword>
<name>L1IPX7_GUITC</name>
<dbReference type="EMBL" id="JH993050">
    <property type="protein sequence ID" value="EKX38293.1"/>
    <property type="molecule type" value="Genomic_DNA"/>
</dbReference>
<dbReference type="Proteomes" id="UP000011087">
    <property type="component" value="Unassembled WGS sequence"/>
</dbReference>
<accession>L1IPX7</accession>